<dbReference type="EMBL" id="JAODUO010001598">
    <property type="protein sequence ID" value="KAK2161146.1"/>
    <property type="molecule type" value="Genomic_DNA"/>
</dbReference>
<sequence>MFFTLHCSHSLSCINEYLAIDSGGYVYEQLLRINCSIWLDASQRS</sequence>
<evidence type="ECO:0000313" key="2">
    <source>
        <dbReference type="Proteomes" id="UP001209878"/>
    </source>
</evidence>
<evidence type="ECO:0000313" key="1">
    <source>
        <dbReference type="EMBL" id="KAK2161146.1"/>
    </source>
</evidence>
<gene>
    <name evidence="1" type="ORF">NP493_1599g00000</name>
</gene>
<name>A0AAD9JXR6_RIDPI</name>
<dbReference type="AlphaFoldDB" id="A0AAD9JXR6"/>
<reference evidence="1" key="1">
    <citation type="journal article" date="2023" name="Mol. Biol. Evol.">
        <title>Third-Generation Sequencing Reveals the Adaptive Role of the Epigenome in Three Deep-Sea Polychaetes.</title>
        <authorList>
            <person name="Perez M."/>
            <person name="Aroh O."/>
            <person name="Sun Y."/>
            <person name="Lan Y."/>
            <person name="Juniper S.K."/>
            <person name="Young C.R."/>
            <person name="Angers B."/>
            <person name="Qian P.Y."/>
        </authorList>
    </citation>
    <scope>NUCLEOTIDE SEQUENCE</scope>
    <source>
        <strain evidence="1">R07B-5</strain>
    </source>
</reference>
<keyword evidence="2" id="KW-1185">Reference proteome</keyword>
<proteinExistence type="predicted"/>
<dbReference type="Proteomes" id="UP001209878">
    <property type="component" value="Unassembled WGS sequence"/>
</dbReference>
<accession>A0AAD9JXR6</accession>
<protein>
    <submittedName>
        <fullName evidence="1">Uncharacterized protein</fullName>
    </submittedName>
</protein>
<organism evidence="1 2">
    <name type="scientific">Ridgeia piscesae</name>
    <name type="common">Tubeworm</name>
    <dbReference type="NCBI Taxonomy" id="27915"/>
    <lineage>
        <taxon>Eukaryota</taxon>
        <taxon>Metazoa</taxon>
        <taxon>Spiralia</taxon>
        <taxon>Lophotrochozoa</taxon>
        <taxon>Annelida</taxon>
        <taxon>Polychaeta</taxon>
        <taxon>Sedentaria</taxon>
        <taxon>Canalipalpata</taxon>
        <taxon>Sabellida</taxon>
        <taxon>Siboglinidae</taxon>
        <taxon>Ridgeia</taxon>
    </lineage>
</organism>
<comment type="caution">
    <text evidence="1">The sequence shown here is derived from an EMBL/GenBank/DDBJ whole genome shotgun (WGS) entry which is preliminary data.</text>
</comment>